<evidence type="ECO:0000259" key="5">
    <source>
        <dbReference type="Pfam" id="PF00669"/>
    </source>
</evidence>
<comment type="similarity">
    <text evidence="1 4">Belongs to the bacterial flagellin family.</text>
</comment>
<dbReference type="PRINTS" id="PR00207">
    <property type="entry name" value="FLAGELLIN"/>
</dbReference>
<keyword evidence="7" id="KW-0966">Cell projection</keyword>
<evidence type="ECO:0000256" key="2">
    <source>
        <dbReference type="ARBA" id="ARBA00022525"/>
    </source>
</evidence>
<dbReference type="InterPro" id="IPR046358">
    <property type="entry name" value="Flagellin_C"/>
</dbReference>
<evidence type="ECO:0000259" key="6">
    <source>
        <dbReference type="Pfam" id="PF00700"/>
    </source>
</evidence>
<organism evidence="7 8">
    <name type="scientific">Thiomicrospira aerophila AL3</name>
    <dbReference type="NCBI Taxonomy" id="717772"/>
    <lineage>
        <taxon>Bacteria</taxon>
        <taxon>Pseudomonadati</taxon>
        <taxon>Pseudomonadota</taxon>
        <taxon>Gammaproteobacteria</taxon>
        <taxon>Thiotrichales</taxon>
        <taxon>Piscirickettsiaceae</taxon>
        <taxon>Thiomicrospira</taxon>
    </lineage>
</organism>
<evidence type="ECO:0000256" key="1">
    <source>
        <dbReference type="ARBA" id="ARBA00005709"/>
    </source>
</evidence>
<evidence type="ECO:0000256" key="4">
    <source>
        <dbReference type="RuleBase" id="RU362073"/>
    </source>
</evidence>
<dbReference type="HOGENOM" id="CLU_011142_2_1_6"/>
<keyword evidence="7" id="KW-0969">Cilium</keyword>
<dbReference type="KEGG" id="tao:THIAE_08955"/>
<protein>
    <recommendedName>
        <fullName evidence="4">Flagellin</fullName>
    </recommendedName>
</protein>
<dbReference type="EMBL" id="CP007030">
    <property type="protein sequence ID" value="AHF01865.1"/>
    <property type="molecule type" value="Genomic_DNA"/>
</dbReference>
<dbReference type="GO" id="GO:0005198">
    <property type="term" value="F:structural molecule activity"/>
    <property type="evidence" value="ECO:0007669"/>
    <property type="project" value="UniProtKB-UniRule"/>
</dbReference>
<dbReference type="Proteomes" id="UP000005380">
    <property type="component" value="Chromosome"/>
</dbReference>
<feature type="domain" description="Flagellin C-terminal" evidence="6">
    <location>
        <begin position="153"/>
        <end position="237"/>
    </location>
</feature>
<dbReference type="InterPro" id="IPR042187">
    <property type="entry name" value="Flagellin_C_sub2"/>
</dbReference>
<sequence length="238" mass="25355">MTSGLQINRAADNPAGLAVTTDMTTEIMSKSVGMRNASDGVLLLQTADGAAQSMTANLQRMYELSIQSMNGTLNPSQRNILNNEFQQNLQELGRIAETTQFNGVALFNGENPDINIELGDSSASLTMPTLNNDALGLSGLDISNPANATATTDALRTALDTLSSSQAQFGAQQNGLFSAISNMATGQQNDYASRSQILDTDFARASMNKAREDVLNQAGIMMLAQSNQDKANVLQLIR</sequence>
<evidence type="ECO:0000313" key="8">
    <source>
        <dbReference type="Proteomes" id="UP000005380"/>
    </source>
</evidence>
<name>W0DTC2_9GAMM</name>
<dbReference type="Pfam" id="PF00669">
    <property type="entry name" value="Flagellin_N"/>
    <property type="match status" value="1"/>
</dbReference>
<keyword evidence="3 4" id="KW-0975">Bacterial flagellum</keyword>
<evidence type="ECO:0000256" key="3">
    <source>
        <dbReference type="ARBA" id="ARBA00023143"/>
    </source>
</evidence>
<dbReference type="SUPFAM" id="SSF64518">
    <property type="entry name" value="Phase 1 flagellin"/>
    <property type="match status" value="1"/>
</dbReference>
<dbReference type="PANTHER" id="PTHR42792">
    <property type="entry name" value="FLAGELLIN"/>
    <property type="match status" value="1"/>
</dbReference>
<comment type="function">
    <text evidence="4">Flagellin is the subunit protein which polymerizes to form the filaments of bacterial flagella.</text>
</comment>
<dbReference type="InterPro" id="IPR001029">
    <property type="entry name" value="Flagellin_N"/>
</dbReference>
<keyword evidence="7" id="KW-0282">Flagellum</keyword>
<dbReference type="eggNOG" id="COG1344">
    <property type="taxonomic scope" value="Bacteria"/>
</dbReference>
<reference evidence="7 8" key="1">
    <citation type="submission" date="2013-12" db="EMBL/GenBank/DDBJ databases">
        <authorList>
            <consortium name="DOE Joint Genome Institute"/>
            <person name="Kappler U."/>
            <person name="Huntemann M."/>
            <person name="Han J."/>
            <person name="Chen A."/>
            <person name="Kyrpides N."/>
            <person name="Mavromatis K."/>
            <person name="Markowitz V."/>
            <person name="Palaniappan K."/>
            <person name="Ivanova N."/>
            <person name="Schaumberg A."/>
            <person name="Pati A."/>
            <person name="Liolios K."/>
            <person name="Nordberg H.P."/>
            <person name="Cantor M.N."/>
            <person name="Hua S.X."/>
            <person name="Woyke T."/>
        </authorList>
    </citation>
    <scope>NUCLEOTIDE SEQUENCE [LARGE SCALE GENOMIC DNA]</scope>
    <source>
        <strain evidence="8">AL2</strain>
    </source>
</reference>
<dbReference type="InParanoid" id="W0DTC2"/>
<evidence type="ECO:0000313" key="7">
    <source>
        <dbReference type="EMBL" id="AHF01865.1"/>
    </source>
</evidence>
<dbReference type="STRING" id="717772.THIAE_08955"/>
<dbReference type="GO" id="GO:0009288">
    <property type="term" value="C:bacterial-type flagellum"/>
    <property type="evidence" value="ECO:0007669"/>
    <property type="project" value="UniProtKB-SubCell"/>
</dbReference>
<dbReference type="Gene3D" id="6.10.10.10">
    <property type="entry name" value="Flagellar export chaperone, C-terminal domain"/>
    <property type="match status" value="1"/>
</dbReference>
<dbReference type="GO" id="GO:0005576">
    <property type="term" value="C:extracellular region"/>
    <property type="evidence" value="ECO:0007669"/>
    <property type="project" value="UniProtKB-SubCell"/>
</dbReference>
<keyword evidence="2 4" id="KW-0964">Secreted</keyword>
<comment type="subcellular location">
    <subcellularLocation>
        <location evidence="4">Secreted</location>
    </subcellularLocation>
    <subcellularLocation>
        <location evidence="4">Bacterial flagellum</location>
    </subcellularLocation>
</comment>
<keyword evidence="8" id="KW-1185">Reference proteome</keyword>
<dbReference type="PANTHER" id="PTHR42792:SF2">
    <property type="entry name" value="FLAGELLIN"/>
    <property type="match status" value="1"/>
</dbReference>
<dbReference type="InterPro" id="IPR001492">
    <property type="entry name" value="Flagellin"/>
</dbReference>
<dbReference type="Pfam" id="PF00700">
    <property type="entry name" value="Flagellin_C"/>
    <property type="match status" value="1"/>
</dbReference>
<dbReference type="Gene3D" id="1.20.1330.10">
    <property type="entry name" value="f41 fragment of flagellin, N-terminal domain"/>
    <property type="match status" value="1"/>
</dbReference>
<dbReference type="AlphaFoldDB" id="W0DTC2"/>
<accession>W0DTC2</accession>
<gene>
    <name evidence="7" type="ORF">THIAE_08955</name>
</gene>
<proteinExistence type="inferred from homology"/>
<feature type="domain" description="Flagellin N-terminal" evidence="5">
    <location>
        <begin position="1"/>
        <end position="111"/>
    </location>
</feature>